<feature type="domain" description="Thioesterase" evidence="8">
    <location>
        <begin position="180"/>
        <end position="242"/>
    </location>
</feature>
<keyword evidence="2" id="KW-0813">Transport</keyword>
<feature type="transmembrane region" description="Helical" evidence="7">
    <location>
        <begin position="51"/>
        <end position="73"/>
    </location>
</feature>
<keyword evidence="7" id="KW-0472">Membrane</keyword>
<dbReference type="Proteomes" id="UP000214365">
    <property type="component" value="Unassembled WGS sequence"/>
</dbReference>
<proteinExistence type="inferred from homology"/>
<dbReference type="Gene3D" id="1.20.1460.10">
    <property type="entry name" value="subunit c (vma5p) of the yeast v-atpase, domain 2"/>
    <property type="match status" value="1"/>
</dbReference>
<dbReference type="SUPFAM" id="SSF118203">
    <property type="entry name" value="Vacuolar ATP synthase subunit C"/>
    <property type="match status" value="1"/>
</dbReference>
<dbReference type="Gene3D" id="3.30.70.1180">
    <property type="entry name" value="Vacuolar atp synthase subunit c, domain 1"/>
    <property type="match status" value="1"/>
</dbReference>
<evidence type="ECO:0000256" key="1">
    <source>
        <dbReference type="ARBA" id="ARBA00006138"/>
    </source>
</evidence>
<gene>
    <name evidence="9" type="ORF">UA08_04521</name>
</gene>
<evidence type="ECO:0000259" key="8">
    <source>
        <dbReference type="Pfam" id="PF03061"/>
    </source>
</evidence>
<evidence type="ECO:0000313" key="10">
    <source>
        <dbReference type="Proteomes" id="UP000214365"/>
    </source>
</evidence>
<evidence type="ECO:0000256" key="6">
    <source>
        <dbReference type="SAM" id="MobiDB-lite"/>
    </source>
</evidence>
<dbReference type="InterPro" id="IPR036132">
    <property type="entry name" value="Vac_ATP_synth_c_sf"/>
</dbReference>
<name>A0A225AK79_TALAT</name>
<keyword evidence="10" id="KW-1185">Reference proteome</keyword>
<dbReference type="InterPro" id="IPR029069">
    <property type="entry name" value="HotDog_dom_sf"/>
</dbReference>
<comment type="similarity">
    <text evidence="1">Belongs to the V-ATPase C subunit family.</text>
</comment>
<dbReference type="InterPro" id="IPR006683">
    <property type="entry name" value="Thioestr_dom"/>
</dbReference>
<evidence type="ECO:0000256" key="2">
    <source>
        <dbReference type="ARBA" id="ARBA00022448"/>
    </source>
</evidence>
<dbReference type="Pfam" id="PF03223">
    <property type="entry name" value="V-ATPase_C"/>
    <property type="match status" value="1"/>
</dbReference>
<evidence type="ECO:0000256" key="4">
    <source>
        <dbReference type="ARBA" id="ARBA00023065"/>
    </source>
</evidence>
<dbReference type="GO" id="GO:0000221">
    <property type="term" value="C:vacuolar proton-transporting V-type ATPase, V1 domain"/>
    <property type="evidence" value="ECO:0007669"/>
    <property type="project" value="TreeGrafter"/>
</dbReference>
<keyword evidence="3" id="KW-0375">Hydrogen ion transport</keyword>
<reference evidence="9 10" key="1">
    <citation type="submission" date="2015-06" db="EMBL/GenBank/DDBJ databases">
        <title>Talaromyces atroroseus IBT 11181 draft genome.</title>
        <authorList>
            <person name="Rasmussen K.B."/>
            <person name="Rasmussen S."/>
            <person name="Petersen B."/>
            <person name="Sicheritz-Ponten T."/>
            <person name="Mortensen U.H."/>
            <person name="Thrane U."/>
        </authorList>
    </citation>
    <scope>NUCLEOTIDE SEQUENCE [LARGE SCALE GENOMIC DNA]</scope>
    <source>
        <strain evidence="9 10">IBT 11181</strain>
    </source>
</reference>
<dbReference type="FunFam" id="3.30.70.100:FF:000002">
    <property type="entry name" value="V-type proton ATPase subunit C"/>
    <property type="match status" value="1"/>
</dbReference>
<dbReference type="Pfam" id="PF03061">
    <property type="entry name" value="4HBT"/>
    <property type="match status" value="1"/>
</dbReference>
<dbReference type="OrthoDB" id="6605928at2759"/>
<dbReference type="GO" id="GO:0046961">
    <property type="term" value="F:proton-transporting ATPase activity, rotational mechanism"/>
    <property type="evidence" value="ECO:0007669"/>
    <property type="project" value="InterPro"/>
</dbReference>
<accession>A0A225AK79</accession>
<keyword evidence="7" id="KW-1133">Transmembrane helix</keyword>
<keyword evidence="4" id="KW-0406">Ion transport</keyword>
<evidence type="ECO:0000256" key="5">
    <source>
        <dbReference type="ARBA" id="ARBA00053565"/>
    </source>
</evidence>
<evidence type="ECO:0000256" key="3">
    <source>
        <dbReference type="ARBA" id="ARBA00022781"/>
    </source>
</evidence>
<dbReference type="SUPFAM" id="SSF54637">
    <property type="entry name" value="Thioesterase/thiol ester dehydrase-isomerase"/>
    <property type="match status" value="1"/>
</dbReference>
<dbReference type="PANTHER" id="PTHR10137">
    <property type="entry name" value="V-TYPE PROTON ATPASE SUBUNIT C"/>
    <property type="match status" value="1"/>
</dbReference>
<dbReference type="CDD" id="cd14785">
    <property type="entry name" value="V-ATPase_C"/>
    <property type="match status" value="1"/>
</dbReference>
<dbReference type="PANTHER" id="PTHR10137:SF0">
    <property type="entry name" value="V-TYPE PROTON ATPASE SUBUNIT C"/>
    <property type="match status" value="1"/>
</dbReference>
<organism evidence="9 10">
    <name type="scientific">Talaromyces atroroseus</name>
    <dbReference type="NCBI Taxonomy" id="1441469"/>
    <lineage>
        <taxon>Eukaryota</taxon>
        <taxon>Fungi</taxon>
        <taxon>Dikarya</taxon>
        <taxon>Ascomycota</taxon>
        <taxon>Pezizomycotina</taxon>
        <taxon>Eurotiomycetes</taxon>
        <taxon>Eurotiomycetidae</taxon>
        <taxon>Eurotiales</taxon>
        <taxon>Trichocomaceae</taxon>
        <taxon>Talaromyces</taxon>
        <taxon>Talaromyces sect. Trachyspermi</taxon>
    </lineage>
</organism>
<dbReference type="Gene3D" id="3.30.70.100">
    <property type="match status" value="1"/>
</dbReference>
<protein>
    <recommendedName>
        <fullName evidence="8">Thioesterase domain-containing protein</fullName>
    </recommendedName>
</protein>
<keyword evidence="7" id="KW-0812">Transmembrane</keyword>
<evidence type="ECO:0000313" key="9">
    <source>
        <dbReference type="EMBL" id="OKL59793.1"/>
    </source>
</evidence>
<dbReference type="CDD" id="cd03443">
    <property type="entry name" value="PaaI_thioesterase"/>
    <property type="match status" value="1"/>
</dbReference>
<dbReference type="Gene3D" id="3.10.129.10">
    <property type="entry name" value="Hotdog Thioesterase"/>
    <property type="match status" value="1"/>
</dbReference>
<dbReference type="EMBL" id="LFMY01000006">
    <property type="protein sequence ID" value="OKL59793.1"/>
    <property type="molecule type" value="Genomic_DNA"/>
</dbReference>
<evidence type="ECO:0000256" key="7">
    <source>
        <dbReference type="SAM" id="Phobius"/>
    </source>
</evidence>
<dbReference type="GeneID" id="31004276"/>
<dbReference type="InterPro" id="IPR004907">
    <property type="entry name" value="ATPase_V1-cplx_csu"/>
</dbReference>
<dbReference type="AlphaFoldDB" id="A0A225AK79"/>
<comment type="caution">
    <text evidence="9">The sequence shown here is derived from an EMBL/GenBank/DDBJ whole genome shotgun (WGS) entry which is preliminary data.</text>
</comment>
<feature type="compositionally biased region" description="Low complexity" evidence="6">
    <location>
        <begin position="302"/>
        <end position="321"/>
    </location>
</feature>
<dbReference type="STRING" id="1441469.A0A225AK79"/>
<dbReference type="RefSeq" id="XP_020119914.1">
    <property type="nucleotide sequence ID" value="XM_020267331.1"/>
</dbReference>
<feature type="region of interest" description="Disordered" evidence="6">
    <location>
        <begin position="295"/>
        <end position="326"/>
    </location>
</feature>
<comment type="function">
    <text evidence="5">Subunit of the V1 complex of vacuolar(H+)-ATPase (V-ATPase), a multisubunit enzyme composed of a peripheral complex (V1) that hydrolyzes ATP and a membrane integral complex (V0) that translocates protons. V-ATPase is responsible for acidifying and maintaining the pH of intracellular compartments. Subunit C is necessary for the assembly of the catalytic sector of the enzyme and is likely to have a specific function in its catalytic activity. Reversibly leaves the enzyme after glucose depletion, causing the catalytic subcomplex V1 to detach from the V0 section.</text>
</comment>
<sequence>MLRNRSVGWAFLTPFTFNEWRINAGIFTQAEAAADVPRAEIPQPRSRLRRAIGFTSLATFAFVIGASAVPIGIASTVTPDTIPTDAETLEVFQPPDEASQRIEDHIRTHPLAQKMRSLPNYTETRPHLKFPQEFRGRHLIAGTLLGPNRMVVPPYVFYEKSGKDLVAITYLGQEVCGHRGIVHGGMLATMLDEGLARCCLPVLPSGVAVTAKLSIDYKKPAIADRYIVLRAETIKHEGRKVWVKGRLETLPEGDEEPVVLVEAEGLFIEPRYASNIDGIYGHGAAAGGARVMAEDGDANRNSQSPPSFPELSLQPQSQPPSARRNRLSWRPLPTSVLLSLPTSIVPSHHRDDALEAISSTVNVDGSVSSFPIPEFKIGTLDALVQQAEELAKLEGVCQAVVGKVGDALKGVLENDEEQIQRMKTVNDKPVDQYLRTFQWNKVKYRADRSIGELIDLLKKEAASIDSDIRNKYSQYNQTKNTLATLQRKQTGNLASRSLASIVDPKLLVQDSEYLETHLIAVPSQQVKEFVNIYETIAPMVVPRSASLVASDDEFSLYAVTTFKKHSQEFAHKARENKWIPRDFKYTEGGREAEAKEVERVNGNERKLWGETLRLGRTSWSEAVMVWIHVLVLRVFVETVLRYGLPLDFVSAIVRASAKGAERAKRNLDDKYNYLAGNAFGRDKKGRVKKDDPNEMQVAGEGGGADYTPYVYYEFEFE</sequence>